<evidence type="ECO:0000313" key="4">
    <source>
        <dbReference type="Proteomes" id="UP000249008"/>
    </source>
</evidence>
<dbReference type="InterPro" id="IPR020287">
    <property type="entry name" value="Tail_sheath_C"/>
</dbReference>
<dbReference type="AlphaFoldDB" id="A0AAX2JC39"/>
<evidence type="ECO:0000313" key="3">
    <source>
        <dbReference type="EMBL" id="SQJ00998.1"/>
    </source>
</evidence>
<comment type="similarity">
    <text evidence="1">Belongs to the myoviridae tail sheath protein family.</text>
</comment>
<accession>A0AAX2JC39</accession>
<dbReference type="GeneID" id="78455615"/>
<proteinExistence type="inferred from homology"/>
<organism evidence="3 4">
    <name type="scientific">Fusobacterium ulcerans</name>
    <dbReference type="NCBI Taxonomy" id="861"/>
    <lineage>
        <taxon>Bacteria</taxon>
        <taxon>Fusobacteriati</taxon>
        <taxon>Fusobacteriota</taxon>
        <taxon>Fusobacteriia</taxon>
        <taxon>Fusobacteriales</taxon>
        <taxon>Fusobacteriaceae</taxon>
        <taxon>Fusobacterium</taxon>
    </lineage>
</organism>
<protein>
    <submittedName>
        <fullName evidence="3">Phage tail sheath protein</fullName>
    </submittedName>
</protein>
<dbReference type="Proteomes" id="UP000249008">
    <property type="component" value="Chromosome 1"/>
</dbReference>
<gene>
    <name evidence="3" type="ORF">NCTC12112_01044</name>
</gene>
<dbReference type="Pfam" id="PF17482">
    <property type="entry name" value="Phage_sheath_1C"/>
    <property type="match status" value="1"/>
</dbReference>
<evidence type="ECO:0000259" key="2">
    <source>
        <dbReference type="Pfam" id="PF17482"/>
    </source>
</evidence>
<dbReference type="Gene3D" id="3.40.50.11790">
    <property type="match status" value="1"/>
</dbReference>
<dbReference type="RefSeq" id="WP_005976818.1">
    <property type="nucleotide sequence ID" value="NZ_CABKNW010000001.1"/>
</dbReference>
<feature type="domain" description="Tail sheath protein C-terminal" evidence="2">
    <location>
        <begin position="242"/>
        <end position="328"/>
    </location>
</feature>
<dbReference type="EMBL" id="LS483487">
    <property type="protein sequence ID" value="SQJ00998.1"/>
    <property type="molecule type" value="Genomic_DNA"/>
</dbReference>
<dbReference type="Gene3D" id="3.30.1370.220">
    <property type="match status" value="1"/>
</dbReference>
<reference evidence="3 4" key="1">
    <citation type="submission" date="2018-06" db="EMBL/GenBank/DDBJ databases">
        <authorList>
            <consortium name="Pathogen Informatics"/>
            <person name="Doyle S."/>
        </authorList>
    </citation>
    <scope>NUCLEOTIDE SEQUENCE [LARGE SCALE GENOMIC DNA]</scope>
    <source>
        <strain evidence="3 4">NCTC12112</strain>
    </source>
</reference>
<sequence>MSTTNTMPVLDIVFKGLGVTAIQRGERGIAVLILKDSTEGEPKKYYKTIEDFGSEEQAKFTAENVLYVKDALEGIPLKLYVFKIGEEEKIEDKLVIIGGKIPRNCWIATNDDTFKTSLLTWVKAKVKNNKKRYKMLGFKLTGADDMHVTNFTNEKVTFSDKRGETTGDKAIPYLLGFLAGISINMSAIAFELAKFKSVVEPEELDTAIKNGEFVLFNDEGIVKVARAVNSLSTLGQDLTVEMTHINTVEKMDLIYCDIYTAWDKSYKGKYPNILDNQMLLISAINSYYKSLARDYILDPNFENISMIDIEAQRLANASKYGEDVVAEWSDEKVKEMTVSTQVLFQANIKISGIMEDFKFPIYM</sequence>
<dbReference type="KEGG" id="ful:C4N20_12390"/>
<evidence type="ECO:0000256" key="1">
    <source>
        <dbReference type="ARBA" id="ARBA00008005"/>
    </source>
</evidence>
<name>A0AAX2JC39_9FUSO</name>